<protein>
    <submittedName>
        <fullName evidence="1">G2/M phase-specific E3 ubiquitin-protein ligase-like</fullName>
    </submittedName>
</protein>
<name>A0A8J4T3T5_CLAMG</name>
<proteinExistence type="predicted"/>
<dbReference type="EMBL" id="QNUK01000951">
    <property type="protein sequence ID" value="KAF5888626.1"/>
    <property type="molecule type" value="Genomic_DNA"/>
</dbReference>
<feature type="non-terminal residue" evidence="1">
    <location>
        <position position="74"/>
    </location>
</feature>
<comment type="caution">
    <text evidence="1">The sequence shown here is derived from an EMBL/GenBank/DDBJ whole genome shotgun (WGS) entry which is preliminary data.</text>
</comment>
<accession>A0A8J4T3T5</accession>
<evidence type="ECO:0000313" key="2">
    <source>
        <dbReference type="Proteomes" id="UP000727407"/>
    </source>
</evidence>
<dbReference type="OrthoDB" id="8758123at2759"/>
<dbReference type="AlphaFoldDB" id="A0A8J4T3T5"/>
<dbReference type="Proteomes" id="UP000727407">
    <property type="component" value="Unassembled WGS sequence"/>
</dbReference>
<gene>
    <name evidence="1" type="ORF">DAT39_021675</name>
</gene>
<evidence type="ECO:0000313" key="1">
    <source>
        <dbReference type="EMBL" id="KAF5888626.1"/>
    </source>
</evidence>
<organism evidence="1 2">
    <name type="scientific">Clarias magur</name>
    <name type="common">Asian catfish</name>
    <name type="synonym">Macropteronotus magur</name>
    <dbReference type="NCBI Taxonomy" id="1594786"/>
    <lineage>
        <taxon>Eukaryota</taxon>
        <taxon>Metazoa</taxon>
        <taxon>Chordata</taxon>
        <taxon>Craniata</taxon>
        <taxon>Vertebrata</taxon>
        <taxon>Euteleostomi</taxon>
        <taxon>Actinopterygii</taxon>
        <taxon>Neopterygii</taxon>
        <taxon>Teleostei</taxon>
        <taxon>Ostariophysi</taxon>
        <taxon>Siluriformes</taxon>
        <taxon>Clariidae</taxon>
        <taxon>Clarias</taxon>
    </lineage>
</organism>
<reference evidence="1" key="1">
    <citation type="submission" date="2020-07" db="EMBL/GenBank/DDBJ databases">
        <title>Clarias magur genome sequencing, assembly and annotation.</title>
        <authorList>
            <person name="Kushwaha B."/>
            <person name="Kumar R."/>
            <person name="Das P."/>
            <person name="Joshi C.G."/>
            <person name="Kumar D."/>
            <person name="Nagpure N.S."/>
            <person name="Pandey M."/>
            <person name="Agarwal S."/>
            <person name="Srivastava S."/>
            <person name="Singh M."/>
            <person name="Sahoo L."/>
            <person name="Jayasankar P."/>
            <person name="Meher P.K."/>
            <person name="Koringa P.G."/>
            <person name="Iquebal M.A."/>
            <person name="Das S.P."/>
            <person name="Bit A."/>
            <person name="Patnaik S."/>
            <person name="Patel N."/>
            <person name="Shah T.M."/>
            <person name="Hinsu A."/>
            <person name="Jena J.K."/>
        </authorList>
    </citation>
    <scope>NUCLEOTIDE SEQUENCE</scope>
    <source>
        <strain evidence="1">CIFAMagur01</strain>
        <tissue evidence="1">Testis</tissue>
    </source>
</reference>
<sequence length="74" mass="8712">TFDDITDNITEVSCVDIDWKTHPDPKVVWLHETGKPLLMCMDLRSGVEMQEREIISFYKQQNVDWACPLRCQLE</sequence>
<keyword evidence="2" id="KW-1185">Reference proteome</keyword>
<feature type="non-terminal residue" evidence="1">
    <location>
        <position position="1"/>
    </location>
</feature>